<dbReference type="GO" id="GO:0006623">
    <property type="term" value="P:protein targeting to vacuole"/>
    <property type="evidence" value="ECO:0007669"/>
    <property type="project" value="TreeGrafter"/>
</dbReference>
<evidence type="ECO:0000259" key="6">
    <source>
        <dbReference type="Pfam" id="PF12624"/>
    </source>
</evidence>
<keyword evidence="2" id="KW-0813">Transport</keyword>
<name>A0A9P0K3J5_ACAOB</name>
<dbReference type="InterPro" id="IPR026847">
    <property type="entry name" value="VPS13"/>
</dbReference>
<evidence type="ECO:0000259" key="7">
    <source>
        <dbReference type="Pfam" id="PF25033"/>
    </source>
</evidence>
<dbReference type="PANTHER" id="PTHR16166">
    <property type="entry name" value="VACUOLAR PROTEIN SORTING-ASSOCIATED PROTEIN VPS13"/>
    <property type="match status" value="1"/>
</dbReference>
<dbReference type="GO" id="GO:0045053">
    <property type="term" value="P:protein retention in Golgi apparatus"/>
    <property type="evidence" value="ECO:0007669"/>
    <property type="project" value="TreeGrafter"/>
</dbReference>
<dbReference type="EMBL" id="CAKOFQ010006729">
    <property type="protein sequence ID" value="CAH1965910.1"/>
    <property type="molecule type" value="Genomic_DNA"/>
</dbReference>
<evidence type="ECO:0008006" key="12">
    <source>
        <dbReference type="Google" id="ProtNLM"/>
    </source>
</evidence>
<dbReference type="InterPro" id="IPR056748">
    <property type="entry name" value="VPS13-like_C"/>
</dbReference>
<dbReference type="InterPro" id="IPR009543">
    <property type="entry name" value="VPS13_VAB"/>
</dbReference>
<dbReference type="Pfam" id="PF12624">
    <property type="entry name" value="VPS13_N"/>
    <property type="match status" value="1"/>
</dbReference>
<dbReference type="Pfam" id="PF25033">
    <property type="entry name" value="VPS13_M"/>
    <property type="match status" value="1"/>
</dbReference>
<evidence type="ECO:0000256" key="5">
    <source>
        <dbReference type="SAM" id="MobiDB-lite"/>
    </source>
</evidence>
<dbReference type="GO" id="GO:0006869">
    <property type="term" value="P:lipid transport"/>
    <property type="evidence" value="ECO:0007669"/>
    <property type="project" value="UniProtKB-KW"/>
</dbReference>
<comment type="caution">
    <text evidence="10">The sequence shown here is derived from an EMBL/GenBank/DDBJ whole genome shotgun (WGS) entry which is preliminary data.</text>
</comment>
<evidence type="ECO:0000259" key="8">
    <source>
        <dbReference type="Pfam" id="PF25036"/>
    </source>
</evidence>
<evidence type="ECO:0000259" key="9">
    <source>
        <dbReference type="Pfam" id="PF25037"/>
    </source>
</evidence>
<sequence>MEKLGRLLLDKFATYFLDDLDNTQLKLAWSGAAELTNVVIKPSILEDLNLPVQVIHGSIGKLALKIPWHSIYTSPTTVLIENVYLVVAPNQQVAYDPVKAEKLMLQVKQAELRKIEEAEKMEEEKDQPQQDPNLAQRFLFAMIRNIQLTIKNVHIRYEDKVTSPSSPFSFGFTLGNLLVESTDQNWKVCFIDSKDLKEPVSRFYKTTQLDSLAMYWNSHSETYSHLPMAEMHKHLSKIAKQNSKPDNYRYILGPMNLSARMRVNLNPERDEPKFSYPKLHLNVEISKLYLGITKNQYRDLIALTDSMGRMAKGEPYRKYRPNVTSYHGHYAQWWRFAYTSILEEHVRKKRREWNWENILKYRNMCRKYKELYQKSKTEKNMKPEEKKTLEDCEKKMNVINIVVTRKQVEVELKKMAEEAGKQSFFSRWWGSSGSDSTHGGKKTSLVKEIEDAMTPEEKQKLYKAVGVTEDGKQIVNYPETYISISCAFVLKSFEVEMKDEETAVNRVLFTTLNTVRCKVEMRPYNSGLKVLAQIDDLETIGMKQPGDFIPKLITKSTGQKGLLDVVFEMNPIDESCDQRIDVSTQPLKITYDAETINKVVEIFKLPSDTSLDQIQIAAENRLNKMKEMTTTGLAHAIDKQICLNVNIDIQAPYIIIPYGGKYTGSENVLVANLGHLKIFSFGKRSSTADLKRLHEEGKTQTEIMEHLVKHAYDNFKLEFKNLQILMAQSDENWDAAIKNSMSTDMHLLNPLSISFTYSKCVISDDPKLPHGKVKGQLPSIDVKLSEARILMLFSLIFSITWPSSEVQSNEIEAITKFKRRTSSTMLNKYKELQDRAKKTQNLIQKLPRSASQQEMIQFTTIEAVFEMAEITLRLNKQESVASDVSELATFKLNSLICSLTMKTFETSVSLQVGNIIMQQPRAEDRVVRMIDSPIPAAKDEYLFKVEFTQVDPASPGLHSVHKSVESCLSLNLGQLYLTLHQEAVLSLLEFSTIIQEEMARLREQNRRDRYATTKKTMSVISERFENAQKVVGAHSNRKKKSAHVETIKFKLIVHLNELTLQFETDKSNISSCSVQGINTTIILKESYTEVEAKLMDVVIIDLDPNTLHPLILSGSDDIALTLQLVMYNLTNEQDKPDMDVDVKVGGSRIVFLNKFITSLLGFLNQFQDAQKAIIEASQAAAETAKENMKDVYDKATKISLSVQVKAPDIIVPMNSKSYDAMSLDLGTIKLLNHFITLEAKNDENYHAIVDNLKISLTDLKITRIKIGPKHDVANECNLLEPVTFNLNVKRNLSLSWYKDIPDLDISGDIKMIRLKLGQIDYQLLMSILNGNLAEGRPEKGTDTKASEMIEDTHGQKLAATSNVCAQVEHVAQDWKDKEKPTVFMNFTFKMDILEIDLYQGDMKTLSPTSEGQEKTHLGRFSLEGLSVKGKILSDESLVTSVLLLNCYLDDMRKGKEAKLNRMIQRSFDPSKACVADDASVMSTSSNLSYTGPVRSMFDITYQQKRNEAAGEKDKHDEMFADVRIYSFTLILSVEYLMKIADFFNMKSAETDDAATQTQGRQNTSSVTTAKSLQSTGSASSYSQQADQKNTYMTINLKLEQPDIILVEDMESINTNCMILNAEILVKLRMAGEHQVVNGMISDLQVYTCNYNPAKRVQTRNNVLHPVTVSLAGSTPEDKGLHIELMITDVHLSVSPSTIELLNRVLVTMTKGGSSDKEKEIEEIYYENIWEPKSFDDPDFWFLKTEYGTDALDQLMHSQSIIDSRANQQTILQELCIISIPTIIVTVEAGVGNKTLPMLMLETGLKGSVKNWSSQLGVEASMKMQMGYYNSRLALWEPLIEPVENVCGNTNRQVITPWELKLEVSMNQEQDDNMSSMSPTDSEADMQLPQPLMDIDVMSENNLELTITKTLLEVLTNLGKAFTDAVSQNKFTNSHSVEASYKVVNEIGEDITLLLEESAFNIVGGGDKLDINKSQAVPLVVKPNFVEKKTLDLGKELVKNAEKKNKFLHIKVNSKKCELALPVVRADKRFFLLNYRSSSGSDNWGIVSDVRVDEGITTIIIRSILQVINHFNTAIDVYYMTPKGNILELIGVVQPNSHLNVPLKAVYNPTNELFFGVSGYSVTSSPYVWKDLQTFLDNTKILNCRRKSEEYGEELFVIKAVGEMEQIYYENTARHTMSSVCFNIHLRPAVIFKNCLPLDIVCCVDEKVEEFTVKAGDILQLPSVTPGSNVIVIRLPDYLEKEWSCRGEILEKPNEFTVWTFNSYDSPTKMSMDLGMHSLDKNGSLVMSLYCPFWMLNKTGLMLAYRKSKKTEKRDAAGSPAKSTDESMNILHHPPDFKGPILFSFSAKNFFGKKKACVKVEGGEWSDRFSLDTAGSSGVIACKTEGVFYQIGVNNQLTYNSLTKQVTFTPFYVIINNAPYTIECQESDRPADHWTVVGPKSCTALWPKTVNEDKLLRLRIDGTDEISAPFLYTESHNTLLRLDNKYGGMNVDIQLTEGSVYINLAPYDVGSAPALLVNHTSVPICYWEKESVQKRILLPKHSILYTWENPSGPRIIAWDRGHKKEIFNDLRKDGGGEFSPEEDLNICWVSFLDGMQRVLLFTESRSIVTSAQVTNILEVIQQEINMSIQGVGISFVNNATRKEIMYIGIASSGVIWEVCKHNSTRYKQLSTKESTHIEVAYQAYLVNSLDSGDEVELGRIAVSPKMEVDFKTGQMFKPHKRKLRRTYQTGLWFQMKTSPSQMQLHAKVNKLQIDNQMFDCIFPVVLAPVPPPRSVAIDSGIKPFVEVSIVQLLLKNSQIKQYKYFKILVQEFHVKVDLGFVNAVLELLQQEETSEEGEKELFLKDMTLVDEPLYSHASSKSIEQQKNFFDLLHFSPFKIHLSFSMAAGSSGQNASTPTFLNILLQGVGVTLTDLQDVIFKLAYFERDYTFLTRNQLISETTSHYVGQFVKQLYVLVLGLDLIGNPYGLVIGITKGVEDLFYEPFQGAIQGPGEFAEGLALGVKSLFGHTVGGTAGAFSRITGAMGKGIAALTFDEDFQRKRREAINKKPATVQEGLARSGKGLVMGVYSGLTGVFTKPVTGAKEQGVEGFFKGLGKGAVGLVTRPVAGVVDFASGSLEAVKRVTESGEEATRLRPPRFLHNDGLVRPYDRREAEGNRLLMEISKGKYATTDVYVMHYVIVPDKEMVLLSDRRLAYIVKNDLFGGWQVEWSYTWDEIPEPAKVVTKGVLIATSKEKKKLFGTNGSSKLILLNNPEQKEDLCVKIESMRRLSQ</sequence>
<dbReference type="InterPro" id="IPR026854">
    <property type="entry name" value="VPS13_N"/>
</dbReference>
<dbReference type="PANTHER" id="PTHR16166:SF93">
    <property type="entry name" value="INTERMEMBRANE LIPID TRANSFER PROTEIN VPS13"/>
    <property type="match status" value="1"/>
</dbReference>
<gene>
    <name evidence="10" type="ORF">ACAOBT_LOCUS6576</name>
</gene>
<dbReference type="Pfam" id="PF25037">
    <property type="entry name" value="VPS13_C"/>
    <property type="match status" value="1"/>
</dbReference>
<feature type="domain" description="Chorein N-terminal" evidence="6">
    <location>
        <begin position="8"/>
        <end position="1033"/>
    </location>
</feature>
<evidence type="ECO:0000313" key="10">
    <source>
        <dbReference type="EMBL" id="CAH1965910.1"/>
    </source>
</evidence>
<protein>
    <recommendedName>
        <fullName evidence="12">Vacuolar protein sorting-associated protein 13A</fullName>
    </recommendedName>
</protein>
<reference evidence="10" key="1">
    <citation type="submission" date="2022-03" db="EMBL/GenBank/DDBJ databases">
        <authorList>
            <person name="Sayadi A."/>
        </authorList>
    </citation>
    <scope>NUCLEOTIDE SEQUENCE</scope>
</reference>
<evidence type="ECO:0000256" key="1">
    <source>
        <dbReference type="ARBA" id="ARBA00006545"/>
    </source>
</evidence>
<dbReference type="OrthoDB" id="428159at2759"/>
<dbReference type="InterPro" id="IPR056747">
    <property type="entry name" value="VPS13-like_M"/>
</dbReference>
<evidence type="ECO:0000256" key="3">
    <source>
        <dbReference type="ARBA" id="ARBA00023055"/>
    </source>
</evidence>
<accession>A0A9P0K3J5</accession>
<feature type="domain" description="Vacuolar protein sorting-associated protein 13 VPS13 adaptor binding" evidence="8">
    <location>
        <begin position="2001"/>
        <end position="2551"/>
    </location>
</feature>
<proteinExistence type="inferred from homology"/>
<keyword evidence="3" id="KW-0445">Lipid transport</keyword>
<evidence type="ECO:0000256" key="2">
    <source>
        <dbReference type="ARBA" id="ARBA00022448"/>
    </source>
</evidence>
<dbReference type="Proteomes" id="UP001152888">
    <property type="component" value="Unassembled WGS sequence"/>
</dbReference>
<feature type="coiled-coil region" evidence="4">
    <location>
        <begin position="98"/>
        <end position="127"/>
    </location>
</feature>
<evidence type="ECO:0000313" key="11">
    <source>
        <dbReference type="Proteomes" id="UP001152888"/>
    </source>
</evidence>
<comment type="similarity">
    <text evidence="1">Belongs to the VPS13 family.</text>
</comment>
<feature type="domain" description="VPS13-like middle region" evidence="7">
    <location>
        <begin position="1063"/>
        <end position="1922"/>
    </location>
</feature>
<keyword evidence="4" id="KW-0175">Coiled coil</keyword>
<keyword evidence="11" id="KW-1185">Reference proteome</keyword>
<dbReference type="Pfam" id="PF25036">
    <property type="entry name" value="VPS13_VAB"/>
    <property type="match status" value="1"/>
</dbReference>
<feature type="region of interest" description="Disordered" evidence="5">
    <location>
        <begin position="1553"/>
        <end position="1584"/>
    </location>
</feature>
<evidence type="ECO:0000256" key="4">
    <source>
        <dbReference type="SAM" id="Coils"/>
    </source>
</evidence>
<feature type="domain" description="Intermembrane lipid transfer protein VPS13-like C-terminal" evidence="9">
    <location>
        <begin position="3132"/>
        <end position="3247"/>
    </location>
</feature>
<organism evidence="10 11">
    <name type="scientific">Acanthoscelides obtectus</name>
    <name type="common">Bean weevil</name>
    <name type="synonym">Bruchus obtectus</name>
    <dbReference type="NCBI Taxonomy" id="200917"/>
    <lineage>
        <taxon>Eukaryota</taxon>
        <taxon>Metazoa</taxon>
        <taxon>Ecdysozoa</taxon>
        <taxon>Arthropoda</taxon>
        <taxon>Hexapoda</taxon>
        <taxon>Insecta</taxon>
        <taxon>Pterygota</taxon>
        <taxon>Neoptera</taxon>
        <taxon>Endopterygota</taxon>
        <taxon>Coleoptera</taxon>
        <taxon>Polyphaga</taxon>
        <taxon>Cucujiformia</taxon>
        <taxon>Chrysomeloidea</taxon>
        <taxon>Chrysomelidae</taxon>
        <taxon>Bruchinae</taxon>
        <taxon>Bruchini</taxon>
        <taxon>Acanthoscelides</taxon>
    </lineage>
</organism>